<dbReference type="InterPro" id="IPR011013">
    <property type="entry name" value="Gal_mutarotase_sf_dom"/>
</dbReference>
<name>A0ABN1XE91_9ACTN</name>
<sequence length="88" mass="9511">MFRLLVSGDLEAGASAYDELDRAAYPNFLKRNDGWNTLHADHAVTGVGDTPNPVRDQYRVKADGAYDYTLTLRPLDDGASAHTGTGGK</sequence>
<dbReference type="Gene3D" id="2.70.98.10">
    <property type="match status" value="1"/>
</dbReference>
<protein>
    <recommendedName>
        <fullName evidence="1">Beta galactosidase small chain/ domain-containing protein</fullName>
    </recommendedName>
</protein>
<comment type="caution">
    <text evidence="2">The sequence shown here is derived from an EMBL/GenBank/DDBJ whole genome shotgun (WGS) entry which is preliminary data.</text>
</comment>
<organism evidence="2 3">
    <name type="scientific">Streptomyces javensis</name>
    <dbReference type="NCBI Taxonomy" id="114698"/>
    <lineage>
        <taxon>Bacteria</taxon>
        <taxon>Bacillati</taxon>
        <taxon>Actinomycetota</taxon>
        <taxon>Actinomycetes</taxon>
        <taxon>Kitasatosporales</taxon>
        <taxon>Streptomycetaceae</taxon>
        <taxon>Streptomyces</taxon>
        <taxon>Streptomyces violaceusniger group</taxon>
    </lineage>
</organism>
<dbReference type="SUPFAM" id="SSF74650">
    <property type="entry name" value="Galactose mutarotase-like"/>
    <property type="match status" value="1"/>
</dbReference>
<accession>A0ABN1XE91</accession>
<evidence type="ECO:0000313" key="2">
    <source>
        <dbReference type="EMBL" id="GAA1299900.1"/>
    </source>
</evidence>
<evidence type="ECO:0000259" key="1">
    <source>
        <dbReference type="Pfam" id="PF02929"/>
    </source>
</evidence>
<dbReference type="EMBL" id="BAAAIH010000077">
    <property type="protein sequence ID" value="GAA1299900.1"/>
    <property type="molecule type" value="Genomic_DNA"/>
</dbReference>
<reference evidence="2 3" key="1">
    <citation type="journal article" date="2019" name="Int. J. Syst. Evol. Microbiol.">
        <title>The Global Catalogue of Microorganisms (GCM) 10K type strain sequencing project: providing services to taxonomists for standard genome sequencing and annotation.</title>
        <authorList>
            <consortium name="The Broad Institute Genomics Platform"/>
            <consortium name="The Broad Institute Genome Sequencing Center for Infectious Disease"/>
            <person name="Wu L."/>
            <person name="Ma J."/>
        </authorList>
    </citation>
    <scope>NUCLEOTIDE SEQUENCE [LARGE SCALE GENOMIC DNA]</scope>
    <source>
        <strain evidence="2 3">JCM 11448</strain>
    </source>
</reference>
<dbReference type="Proteomes" id="UP001500282">
    <property type="component" value="Unassembled WGS sequence"/>
</dbReference>
<dbReference type="InterPro" id="IPR014718">
    <property type="entry name" value="GH-type_carb-bd"/>
</dbReference>
<gene>
    <name evidence="2" type="ORF">GCM10009579_80330</name>
</gene>
<keyword evidence="3" id="KW-1185">Reference proteome</keyword>
<dbReference type="Pfam" id="PF02929">
    <property type="entry name" value="Bgal_small_N"/>
    <property type="match status" value="1"/>
</dbReference>
<dbReference type="InterPro" id="IPR004199">
    <property type="entry name" value="B-gal_small/dom_5"/>
</dbReference>
<feature type="domain" description="Beta galactosidase small chain/" evidence="1">
    <location>
        <begin position="12"/>
        <end position="72"/>
    </location>
</feature>
<proteinExistence type="predicted"/>
<evidence type="ECO:0000313" key="3">
    <source>
        <dbReference type="Proteomes" id="UP001500282"/>
    </source>
</evidence>